<dbReference type="GO" id="GO:0016939">
    <property type="term" value="C:kinesin II complex"/>
    <property type="evidence" value="ECO:0007669"/>
    <property type="project" value="TreeGrafter"/>
</dbReference>
<dbReference type="GO" id="GO:0007018">
    <property type="term" value="P:microtubule-based movement"/>
    <property type="evidence" value="ECO:0007669"/>
    <property type="project" value="TreeGrafter"/>
</dbReference>
<dbReference type="Gene3D" id="1.25.10.10">
    <property type="entry name" value="Leucine-rich Repeat Variant"/>
    <property type="match status" value="1"/>
</dbReference>
<dbReference type="GO" id="GO:0019894">
    <property type="term" value="F:kinesin binding"/>
    <property type="evidence" value="ECO:0007669"/>
    <property type="project" value="InterPro"/>
</dbReference>
<dbReference type="PANTHER" id="PTHR15605">
    <property type="entry name" value="KINESIN-ASSOCIATED PROTEINS"/>
    <property type="match status" value="1"/>
</dbReference>
<dbReference type="InterPro" id="IPR011989">
    <property type="entry name" value="ARM-like"/>
</dbReference>
<gene>
    <name evidence="1" type="primary">Kifap3</name>
    <name evidence="1" type="ORF">g.30870</name>
</gene>
<dbReference type="GO" id="GO:0005930">
    <property type="term" value="C:axoneme"/>
    <property type="evidence" value="ECO:0007669"/>
    <property type="project" value="TreeGrafter"/>
</dbReference>
<proteinExistence type="predicted"/>
<protein>
    <submittedName>
        <fullName evidence="1">Kinesin-associated protein 3</fullName>
    </submittedName>
</protein>
<dbReference type="InterPro" id="IPR016024">
    <property type="entry name" value="ARM-type_fold"/>
</dbReference>
<dbReference type="AlphaFoldDB" id="A0A2S2PFH0"/>
<dbReference type="GO" id="GO:0035869">
    <property type="term" value="C:ciliary transition zone"/>
    <property type="evidence" value="ECO:0007669"/>
    <property type="project" value="TreeGrafter"/>
</dbReference>
<name>A0A2S2PFH0_SCHGA</name>
<dbReference type="GO" id="GO:0044782">
    <property type="term" value="P:cilium organization"/>
    <property type="evidence" value="ECO:0007669"/>
    <property type="project" value="TreeGrafter"/>
</dbReference>
<dbReference type="Pfam" id="PF05804">
    <property type="entry name" value="KAP"/>
    <property type="match status" value="1"/>
</dbReference>
<dbReference type="SMART" id="SM01297">
    <property type="entry name" value="KAP"/>
    <property type="match status" value="1"/>
</dbReference>
<dbReference type="EMBL" id="GGMR01015515">
    <property type="protein sequence ID" value="MBY28134.1"/>
    <property type="molecule type" value="Transcribed_RNA"/>
</dbReference>
<sequence>MISEGTHYIKRRVRSGAVDAHPTEPAIVVNYELDAFVLGENGEPVIGDHKECQKVIHLKSLNSNTDCRALAKEVIHKCNLIHETKLYDVEHLIYYLQTRSTANNKIKEEKNQLGLESSPSSIYHICGLMPEDKASLAKIDEYIEMLYDDMPQKVRGSGFILKVTCDKDNLEELSSSEPTMSALARVLREEYRKSFELSSNIINIFLCFSAYKIFHKMLIDHKICLLCVEVLEYELNRYDKLKNQIVSAPRESKQSKVPTPSKLPVPRSAPITSKIIRSQIPISASTNSDSRRHSASFENVKQTVKDKTQKSLDTNSIKTGMSGISARSPDELAIHQLRRNLFKLGKNQDQALKGAVELIYNLTIDKTMEEKVVRKGIIKLLCLLLDRTSTDLLLMSIKLLIQLSVYKEHVDKMKKYLVVEKLPKMFMMKNPSLENYTIKLLYNLSFDVTLSDEILKVGLLPKITELIGTEENSELVCRLCYHCSMDDRSRALFSHTNCLSKIADLLLTFNQYNLILAALCTNLTLNERNSQLLIAKQGLKPFVQLAIDTSDLMYFKILHNMSSHESLKPQFVELIGHFAHLVTILKDIECIIECVGIIANVNVPEVDFKELLESNNLISWMVQFVNNACKPNQTVTDAQLLIEVIKLLGTVSKDENCGELLYEHGTIQQVINLLKNQKGDDELSIQIMYLLYQLMCHPITGDYIIQNTECPIYIIGLMHDPNIRVRKMSNYCLDIIKEFDETWTKKIRAAKFCWFNAYWLNMMKNECDVPCTKPKYDHNNEINLYSYAHQAILMPEDDFMYDKDDNIEIMSTKSHTNSSRPESRNLEDRFDYELDAFNEEQYNIDSYDDDISSIGGHLMQKFTNNIIHFTE</sequence>
<accession>A0A2S2PFH0</accession>
<evidence type="ECO:0000313" key="1">
    <source>
        <dbReference type="EMBL" id="MBY28134.1"/>
    </source>
</evidence>
<organism evidence="1">
    <name type="scientific">Schizaphis graminum</name>
    <name type="common">Green bug aphid</name>
    <dbReference type="NCBI Taxonomy" id="13262"/>
    <lineage>
        <taxon>Eukaryota</taxon>
        <taxon>Metazoa</taxon>
        <taxon>Ecdysozoa</taxon>
        <taxon>Arthropoda</taxon>
        <taxon>Hexapoda</taxon>
        <taxon>Insecta</taxon>
        <taxon>Pterygota</taxon>
        <taxon>Neoptera</taxon>
        <taxon>Paraneoptera</taxon>
        <taxon>Hemiptera</taxon>
        <taxon>Sternorrhyncha</taxon>
        <taxon>Aphidomorpha</taxon>
        <taxon>Aphidoidea</taxon>
        <taxon>Aphididae</taxon>
        <taxon>Aphidini</taxon>
        <taxon>Schizaphis</taxon>
    </lineage>
</organism>
<dbReference type="InterPro" id="IPR008658">
    <property type="entry name" value="KAP3"/>
</dbReference>
<reference evidence="1" key="1">
    <citation type="submission" date="2018-04" db="EMBL/GenBank/DDBJ databases">
        <title>Transcriptome of Schizaphis graminum biotype I.</title>
        <authorList>
            <person name="Scully E.D."/>
            <person name="Geib S.M."/>
            <person name="Palmer N.A."/>
            <person name="Koch K."/>
            <person name="Bradshaw J."/>
            <person name="Heng-Moss T."/>
            <person name="Sarath G."/>
        </authorList>
    </citation>
    <scope>NUCLEOTIDE SEQUENCE</scope>
</reference>
<dbReference type="PANTHER" id="PTHR15605:SF2">
    <property type="entry name" value="KINESIN-ASSOCIATED PROTEIN 3"/>
    <property type="match status" value="1"/>
</dbReference>
<dbReference type="SUPFAM" id="SSF48371">
    <property type="entry name" value="ARM repeat"/>
    <property type="match status" value="1"/>
</dbReference>